<evidence type="ECO:0000313" key="8">
    <source>
        <dbReference type="Proteomes" id="UP001159042"/>
    </source>
</evidence>
<evidence type="ECO:0008006" key="9">
    <source>
        <dbReference type="Google" id="ProtNLM"/>
    </source>
</evidence>
<dbReference type="Proteomes" id="UP001159042">
    <property type="component" value="Unassembled WGS sequence"/>
</dbReference>
<sequence>IFYSLFTFGVNQLSTSFKTRKAKFAFERDAHALPLVRVSSVQRTPVQFYSFVFKSKFTLPIQDYVRLIRIPTCLKIRTIYKFRCKLHWEFDLENQAQFKMDEVEDIMCDQCILSPEFNVQFADKKSYLVLPATKLWVAIDLLARALLPSVTNLYSAFFRNPQAVVSSVRNQLIPALAAFLANSVSRSLASVQRISFPLTIRIVKVDENKAVASTEEEDLTPEKSVECLVLSEPENGEIEADVIFIHGLHGGIDKTWKQGTWRHSGHKLIHQTPIRRQSSGTYIHKFHLRLNMLSQGISFPGDLYVPPRQQSLKRTLSDIYSKIPNKIARQEEQICVVPSQPEWEEEECFEEGVDYSQCWPQDWIHKDCPNVRVIALNYTTDVLWCPVWAKRRNRTDMVVRSQEMIEELLKLGVGRKPIIWVGHSKGGLFIKQIIVNAWENNEHRTEVFDLFQQSKSIMWYSVPHKGSSMADFTLPLLRRSVEVLEIQRNCEFVLDLHKRFLEIVQNNDLNIEVFSFIETSFTLMSFIYLKIVAYDSADPNIGIKCDVPLDHREICKPAGRDCFLYTELVKLINRCIERHR</sequence>
<feature type="non-terminal residue" evidence="7">
    <location>
        <position position="1"/>
    </location>
</feature>
<proteinExistence type="predicted"/>
<evidence type="ECO:0000256" key="3">
    <source>
        <dbReference type="ARBA" id="ARBA00004370"/>
    </source>
</evidence>
<name>A0AAV8W5S7_9CUCU</name>
<evidence type="ECO:0000256" key="1">
    <source>
        <dbReference type="ARBA" id="ARBA00004173"/>
    </source>
</evidence>
<dbReference type="EMBL" id="JANEYG010000008">
    <property type="protein sequence ID" value="KAJ8921970.1"/>
    <property type="molecule type" value="Genomic_DNA"/>
</dbReference>
<dbReference type="InterPro" id="IPR052374">
    <property type="entry name" value="SERAC1"/>
</dbReference>
<dbReference type="InterPro" id="IPR029058">
    <property type="entry name" value="AB_hydrolase_fold"/>
</dbReference>
<protein>
    <recommendedName>
        <fullName evidence="9">Protein SERAC1</fullName>
    </recommendedName>
</protein>
<comment type="subcellular location">
    <subcellularLocation>
        <location evidence="2">Endoplasmic reticulum</location>
    </subcellularLocation>
    <subcellularLocation>
        <location evidence="3">Membrane</location>
    </subcellularLocation>
    <subcellularLocation>
        <location evidence="1">Mitochondrion</location>
    </subcellularLocation>
</comment>
<dbReference type="GO" id="GO:0005739">
    <property type="term" value="C:mitochondrion"/>
    <property type="evidence" value="ECO:0007669"/>
    <property type="project" value="UniProtKB-SubCell"/>
</dbReference>
<dbReference type="SUPFAM" id="SSF53474">
    <property type="entry name" value="alpha/beta-Hydrolases"/>
    <property type="match status" value="1"/>
</dbReference>
<reference evidence="7 8" key="1">
    <citation type="journal article" date="2023" name="Insect Mol. Biol.">
        <title>Genome sequencing provides insights into the evolution of gene families encoding plant cell wall-degrading enzymes in longhorned beetles.</title>
        <authorList>
            <person name="Shin N.R."/>
            <person name="Okamura Y."/>
            <person name="Kirsch R."/>
            <person name="Pauchet Y."/>
        </authorList>
    </citation>
    <scope>NUCLEOTIDE SEQUENCE [LARGE SCALE GENOMIC DNA]</scope>
    <source>
        <strain evidence="7">EAD_L_NR</strain>
    </source>
</reference>
<gene>
    <name evidence="7" type="ORF">NQ315_008607</name>
</gene>
<keyword evidence="5" id="KW-0496">Mitochondrion</keyword>
<dbReference type="PANTHER" id="PTHR48182">
    <property type="entry name" value="PROTEIN SERAC1"/>
    <property type="match status" value="1"/>
</dbReference>
<accession>A0AAV8W5S7</accession>
<comment type="caution">
    <text evidence="7">The sequence shown here is derived from an EMBL/GenBank/DDBJ whole genome shotgun (WGS) entry which is preliminary data.</text>
</comment>
<organism evidence="7 8">
    <name type="scientific">Exocentrus adspersus</name>
    <dbReference type="NCBI Taxonomy" id="1586481"/>
    <lineage>
        <taxon>Eukaryota</taxon>
        <taxon>Metazoa</taxon>
        <taxon>Ecdysozoa</taxon>
        <taxon>Arthropoda</taxon>
        <taxon>Hexapoda</taxon>
        <taxon>Insecta</taxon>
        <taxon>Pterygota</taxon>
        <taxon>Neoptera</taxon>
        <taxon>Endopterygota</taxon>
        <taxon>Coleoptera</taxon>
        <taxon>Polyphaga</taxon>
        <taxon>Cucujiformia</taxon>
        <taxon>Chrysomeloidea</taxon>
        <taxon>Cerambycidae</taxon>
        <taxon>Lamiinae</taxon>
        <taxon>Acanthocinini</taxon>
        <taxon>Exocentrus</taxon>
    </lineage>
</organism>
<evidence type="ECO:0000256" key="5">
    <source>
        <dbReference type="ARBA" id="ARBA00023128"/>
    </source>
</evidence>
<keyword evidence="4" id="KW-0256">Endoplasmic reticulum</keyword>
<evidence type="ECO:0000313" key="7">
    <source>
        <dbReference type="EMBL" id="KAJ8921970.1"/>
    </source>
</evidence>
<dbReference type="AlphaFoldDB" id="A0AAV8W5S7"/>
<keyword evidence="8" id="KW-1185">Reference proteome</keyword>
<evidence type="ECO:0000256" key="4">
    <source>
        <dbReference type="ARBA" id="ARBA00022824"/>
    </source>
</evidence>
<dbReference type="GO" id="GO:0016020">
    <property type="term" value="C:membrane"/>
    <property type="evidence" value="ECO:0007669"/>
    <property type="project" value="UniProtKB-SubCell"/>
</dbReference>
<keyword evidence="6" id="KW-0472">Membrane</keyword>
<evidence type="ECO:0000256" key="2">
    <source>
        <dbReference type="ARBA" id="ARBA00004240"/>
    </source>
</evidence>
<evidence type="ECO:0000256" key="6">
    <source>
        <dbReference type="ARBA" id="ARBA00023136"/>
    </source>
</evidence>
<dbReference type="Gene3D" id="3.40.50.1820">
    <property type="entry name" value="alpha/beta hydrolase"/>
    <property type="match status" value="1"/>
</dbReference>
<dbReference type="GO" id="GO:0005783">
    <property type="term" value="C:endoplasmic reticulum"/>
    <property type="evidence" value="ECO:0007669"/>
    <property type="project" value="UniProtKB-SubCell"/>
</dbReference>
<dbReference type="PANTHER" id="PTHR48182:SF2">
    <property type="entry name" value="PROTEIN SERAC1"/>
    <property type="match status" value="1"/>
</dbReference>